<dbReference type="GeneID" id="20526053"/>
<feature type="transmembrane region" description="Helical" evidence="2">
    <location>
        <begin position="359"/>
        <end position="379"/>
    </location>
</feature>
<protein>
    <recommendedName>
        <fullName evidence="7">E3 ubiquitin-protein ligase APD1-4 middle domain-containing protein</fullName>
    </recommendedName>
</protein>
<feature type="compositionally biased region" description="Pro residues" evidence="1">
    <location>
        <begin position="35"/>
        <end position="64"/>
    </location>
</feature>
<dbReference type="Proteomes" id="UP000030693">
    <property type="component" value="Unassembled WGS sequence"/>
</dbReference>
<evidence type="ECO:0008006" key="7">
    <source>
        <dbReference type="Google" id="ProtNLM"/>
    </source>
</evidence>
<dbReference type="EMBL" id="KB932202">
    <property type="protein sequence ID" value="KCV71918.1"/>
    <property type="molecule type" value="Genomic_DNA"/>
</dbReference>
<gene>
    <name evidence="5" type="ORF">H696_01328</name>
</gene>
<proteinExistence type="predicted"/>
<evidence type="ECO:0000313" key="5">
    <source>
        <dbReference type="EMBL" id="KCV71918.1"/>
    </source>
</evidence>
<dbReference type="InterPro" id="IPR032008">
    <property type="entry name" value="APD1-4_N"/>
</dbReference>
<feature type="region of interest" description="Disordered" evidence="1">
    <location>
        <begin position="30"/>
        <end position="65"/>
    </location>
</feature>
<evidence type="ECO:0000256" key="1">
    <source>
        <dbReference type="SAM" id="MobiDB-lite"/>
    </source>
</evidence>
<evidence type="ECO:0000313" key="6">
    <source>
        <dbReference type="Proteomes" id="UP000030693"/>
    </source>
</evidence>
<sequence length="419" mass="45514">MSHNASLMTGPAGNKVITAVTYNSVNSLPPASSAPYPPVSSTPYPPASSTPYPPASSAPYPPAGGTPRPASGAYYSAPSVGQASAQYANPMTPTSSNVSQAIDISRQIEAQKRQTHQRKWMATIGLMLFFLMCIGLCFIFVPIPGGKKIYVPMGSQVLHDRLNGQFIHSLWLHGIERPDQQEVDGYLFPEEPQLTTTRAYSLTHFYRLPAYTHQAFDVFLAAGSHINLSVTNNSQTSAVVYLIRGEAAYHRWVTSRTLVEAEVIPVPGGSHITQRLAIPESDDYYIVFYNEGGIDMVSSAEMKADVVARVYDLAQAKASCTGPRCFMLLEYGTRPYLVLQTPPRQGGGFTVNVDQQAHAWAYGLLYGSLIVGMAASVLASRAYIVHQGKLRCAELDELRRPLIDSSTTGGGLLGRTHRP</sequence>
<keyword evidence="6" id="KW-1185">Reference proteome</keyword>
<evidence type="ECO:0000259" key="4">
    <source>
        <dbReference type="Pfam" id="PF16041"/>
    </source>
</evidence>
<evidence type="ECO:0000256" key="2">
    <source>
        <dbReference type="SAM" id="Phobius"/>
    </source>
</evidence>
<feature type="domain" description="E3 ubiquitin-protein ligase APD1-4 N-terminal" evidence="3">
    <location>
        <begin position="184"/>
        <end position="246"/>
    </location>
</feature>
<evidence type="ECO:0000259" key="3">
    <source>
        <dbReference type="Pfam" id="PF16040"/>
    </source>
</evidence>
<name>A0A058ZDB1_FONAL</name>
<accession>A0A058ZDB1</accession>
<dbReference type="RefSeq" id="XP_009493496.1">
    <property type="nucleotide sequence ID" value="XM_009495221.1"/>
</dbReference>
<dbReference type="Pfam" id="PF16040">
    <property type="entry name" value="APD1-4_N"/>
    <property type="match status" value="1"/>
</dbReference>
<feature type="domain" description="E3 ubiquitin-protein ligase APD1-4 middle" evidence="4">
    <location>
        <begin position="277"/>
        <end position="371"/>
    </location>
</feature>
<dbReference type="Pfam" id="PF16041">
    <property type="entry name" value="APD1-4_M"/>
    <property type="match status" value="1"/>
</dbReference>
<reference evidence="5" key="1">
    <citation type="submission" date="2013-04" db="EMBL/GenBank/DDBJ databases">
        <title>The Genome Sequence of Fonticula alba ATCC 38817.</title>
        <authorList>
            <consortium name="The Broad Institute Genomics Platform"/>
            <person name="Russ C."/>
            <person name="Cuomo C."/>
            <person name="Burger G."/>
            <person name="Gray M.W."/>
            <person name="Holland P.W.H."/>
            <person name="King N."/>
            <person name="Lang F.B.F."/>
            <person name="Roger A.J."/>
            <person name="Ruiz-Trillo I."/>
            <person name="Brown M."/>
            <person name="Walker B."/>
            <person name="Young S."/>
            <person name="Zeng Q."/>
            <person name="Gargeya S."/>
            <person name="Fitzgerald M."/>
            <person name="Haas B."/>
            <person name="Abouelleil A."/>
            <person name="Allen A.W."/>
            <person name="Alvarado L."/>
            <person name="Arachchi H.M."/>
            <person name="Berlin A.M."/>
            <person name="Chapman S.B."/>
            <person name="Gainer-Dewar J."/>
            <person name="Goldberg J."/>
            <person name="Griggs A."/>
            <person name="Gujja S."/>
            <person name="Hansen M."/>
            <person name="Howarth C."/>
            <person name="Imamovic A."/>
            <person name="Ireland A."/>
            <person name="Larimer J."/>
            <person name="McCowan C."/>
            <person name="Murphy C."/>
            <person name="Pearson M."/>
            <person name="Poon T.W."/>
            <person name="Priest M."/>
            <person name="Roberts A."/>
            <person name="Saif S."/>
            <person name="Shea T."/>
            <person name="Sisk P."/>
            <person name="Sykes S."/>
            <person name="Wortman J."/>
            <person name="Nusbaum C."/>
            <person name="Birren B."/>
        </authorList>
    </citation>
    <scope>NUCLEOTIDE SEQUENCE [LARGE SCALE GENOMIC DNA]</scope>
    <source>
        <strain evidence="5">ATCC 38817</strain>
    </source>
</reference>
<dbReference type="InterPro" id="IPR032010">
    <property type="entry name" value="APD1-4_M"/>
</dbReference>
<keyword evidence="2" id="KW-0472">Membrane</keyword>
<keyword evidence="2" id="KW-1133">Transmembrane helix</keyword>
<keyword evidence="2" id="KW-0812">Transmembrane</keyword>
<feature type="transmembrane region" description="Helical" evidence="2">
    <location>
        <begin position="120"/>
        <end position="143"/>
    </location>
</feature>
<dbReference type="AlphaFoldDB" id="A0A058ZDB1"/>
<organism evidence="5">
    <name type="scientific">Fonticula alba</name>
    <name type="common">Slime mold</name>
    <dbReference type="NCBI Taxonomy" id="691883"/>
    <lineage>
        <taxon>Eukaryota</taxon>
        <taxon>Rotosphaerida</taxon>
        <taxon>Fonticulaceae</taxon>
        <taxon>Fonticula</taxon>
    </lineage>
</organism>